<reference evidence="2" key="1">
    <citation type="journal article" date="2015" name="Genome Announc.">
        <title>Draft genome sequence of Talaromyces cellulolyticus strain Y-94, a source of lignocellulosic biomass-degrading enzymes.</title>
        <authorList>
            <person name="Fujii T."/>
            <person name="Koike H."/>
            <person name="Sawayama S."/>
            <person name="Yano S."/>
            <person name="Inoue H."/>
        </authorList>
    </citation>
    <scope>NUCLEOTIDE SEQUENCE [LARGE SCALE GENOMIC DNA]</scope>
    <source>
        <strain evidence="2">Y-94</strain>
    </source>
</reference>
<sequence length="151" mass="17117">MTSQAEPVVGADLPAAAVLHHALIAFDAVVAYPFHVQRTPAAKWAILQNRLEFYALNHGYNAQAEFYGEFNLRWNRADPGDKIQTFTKLKNLLKKVQDVKKYLESPNDLKMAMDQMEELDYSNSDHIESFIETIYDSISLDITILGKHGGF</sequence>
<comment type="caution">
    <text evidence="1">The sequence shown here is derived from an EMBL/GenBank/DDBJ whole genome shotgun (WGS) entry which is preliminary data.</text>
</comment>
<evidence type="ECO:0000313" key="2">
    <source>
        <dbReference type="Proteomes" id="UP000053095"/>
    </source>
</evidence>
<accession>A0A6V8HJT5</accession>
<keyword evidence="2" id="KW-1185">Reference proteome</keyword>
<dbReference type="AlphaFoldDB" id="A0A6V8HJT5"/>
<protein>
    <submittedName>
        <fullName evidence="1">Uncharacterized protein</fullName>
    </submittedName>
</protein>
<proteinExistence type="predicted"/>
<gene>
    <name evidence="1" type="ORF">TCE0_033r09294</name>
</gene>
<name>A0A6V8HJT5_TALPI</name>
<dbReference type="Proteomes" id="UP000053095">
    <property type="component" value="Unassembled WGS sequence"/>
</dbReference>
<organism evidence="1 2">
    <name type="scientific">Talaromyces pinophilus</name>
    <name type="common">Penicillium pinophilum</name>
    <dbReference type="NCBI Taxonomy" id="128442"/>
    <lineage>
        <taxon>Eukaryota</taxon>
        <taxon>Fungi</taxon>
        <taxon>Dikarya</taxon>
        <taxon>Ascomycota</taxon>
        <taxon>Pezizomycotina</taxon>
        <taxon>Eurotiomycetes</taxon>
        <taxon>Eurotiomycetidae</taxon>
        <taxon>Eurotiales</taxon>
        <taxon>Trichocomaceae</taxon>
        <taxon>Talaromyces</taxon>
        <taxon>Talaromyces sect. Talaromyces</taxon>
    </lineage>
</organism>
<evidence type="ECO:0000313" key="1">
    <source>
        <dbReference type="EMBL" id="GAM38514.1"/>
    </source>
</evidence>
<dbReference type="EMBL" id="DF933829">
    <property type="protein sequence ID" value="GAM38514.1"/>
    <property type="molecule type" value="Genomic_DNA"/>
</dbReference>